<dbReference type="Gene3D" id="3.40.50.1000">
    <property type="entry name" value="HAD superfamily/HAD-like"/>
    <property type="match status" value="1"/>
</dbReference>
<dbReference type="Pfam" id="PF03767">
    <property type="entry name" value="Acid_phosphat_B"/>
    <property type="match status" value="1"/>
</dbReference>
<reference evidence="1" key="1">
    <citation type="submission" date="2019-12" db="EMBL/GenBank/DDBJ databases">
        <title>Genome sequencing and annotation of Brassica cretica.</title>
        <authorList>
            <person name="Studholme D.J."/>
            <person name="Sarris P.F."/>
        </authorList>
    </citation>
    <scope>NUCLEOTIDE SEQUENCE</scope>
    <source>
        <strain evidence="1">PFS-102/07</strain>
        <tissue evidence="1">Leaf</tissue>
    </source>
</reference>
<protein>
    <submittedName>
        <fullName evidence="1">Uncharacterized protein</fullName>
    </submittedName>
</protein>
<dbReference type="InterPro" id="IPR005519">
    <property type="entry name" value="Acid_phosphat_B-like"/>
</dbReference>
<comment type="caution">
    <text evidence="1">The sequence shown here is derived from an EMBL/GenBank/DDBJ whole genome shotgun (WGS) entry which is preliminary data.</text>
</comment>
<proteinExistence type="predicted"/>
<sequence>MLVSRTGTSLFSGMSETGSFDLWRLFEETYHHHQSPDEQHKMATLYKSEKRDEMVKEGYRIRGNSGDQWSDLLGSSISQRSFKLPNPMYYIP</sequence>
<dbReference type="PANTHER" id="PTHR31284">
    <property type="entry name" value="ACID PHOSPHATASE-LIKE PROTEIN"/>
    <property type="match status" value="1"/>
</dbReference>
<name>A0A8S9FQP3_BRACR</name>
<dbReference type="InterPro" id="IPR023214">
    <property type="entry name" value="HAD_sf"/>
</dbReference>
<accession>A0A8S9FQP3</accession>
<dbReference type="EMBL" id="QGKY02002305">
    <property type="protein sequence ID" value="KAF2533082.1"/>
    <property type="molecule type" value="Genomic_DNA"/>
</dbReference>
<gene>
    <name evidence="1" type="ORF">F2Q70_00031808</name>
</gene>
<organism evidence="1">
    <name type="scientific">Brassica cretica</name>
    <name type="common">Mustard</name>
    <dbReference type="NCBI Taxonomy" id="69181"/>
    <lineage>
        <taxon>Eukaryota</taxon>
        <taxon>Viridiplantae</taxon>
        <taxon>Streptophyta</taxon>
        <taxon>Embryophyta</taxon>
        <taxon>Tracheophyta</taxon>
        <taxon>Spermatophyta</taxon>
        <taxon>Magnoliopsida</taxon>
        <taxon>eudicotyledons</taxon>
        <taxon>Gunneridae</taxon>
        <taxon>Pentapetalae</taxon>
        <taxon>rosids</taxon>
        <taxon>malvids</taxon>
        <taxon>Brassicales</taxon>
        <taxon>Brassicaceae</taxon>
        <taxon>Brassiceae</taxon>
        <taxon>Brassica</taxon>
    </lineage>
</organism>
<dbReference type="AlphaFoldDB" id="A0A8S9FQP3"/>
<evidence type="ECO:0000313" key="1">
    <source>
        <dbReference type="EMBL" id="KAF2533082.1"/>
    </source>
</evidence>
<dbReference type="PANTHER" id="PTHR31284:SF7">
    <property type="entry name" value="ACID PHOSPHATASE-LIKE PROTEIN"/>
    <property type="match status" value="1"/>
</dbReference>